<keyword evidence="1" id="KW-0812">Transmembrane</keyword>
<keyword evidence="1" id="KW-1133">Transmembrane helix</keyword>
<gene>
    <name evidence="2" type="ORF">CP965_10355</name>
</gene>
<protein>
    <submittedName>
        <fullName evidence="2">Uncharacterized protein</fullName>
    </submittedName>
</protein>
<feature type="transmembrane region" description="Helical" evidence="1">
    <location>
        <begin position="182"/>
        <end position="201"/>
    </location>
</feature>
<evidence type="ECO:0000256" key="1">
    <source>
        <dbReference type="SAM" id="Phobius"/>
    </source>
</evidence>
<reference evidence="2 3" key="1">
    <citation type="submission" date="2017-09" db="EMBL/GenBank/DDBJ databases">
        <title>Genomics of the genus Arcobacter.</title>
        <authorList>
            <person name="Perez-Cataluna A."/>
            <person name="Figueras M.J."/>
            <person name="Salas-Masso N."/>
        </authorList>
    </citation>
    <scope>NUCLEOTIDE SEQUENCE [LARGE SCALE GENOMIC DNA]</scope>
    <source>
        <strain evidence="2 3">F156-34</strain>
    </source>
</reference>
<keyword evidence="1" id="KW-0472">Membrane</keyword>
<dbReference type="OrthoDB" id="5343502at2"/>
<organism evidence="2 3">
    <name type="scientific">Halarcobacter mediterraneus</name>
    <dbReference type="NCBI Taxonomy" id="2023153"/>
    <lineage>
        <taxon>Bacteria</taxon>
        <taxon>Pseudomonadati</taxon>
        <taxon>Campylobacterota</taxon>
        <taxon>Epsilonproteobacteria</taxon>
        <taxon>Campylobacterales</taxon>
        <taxon>Arcobacteraceae</taxon>
        <taxon>Halarcobacter</taxon>
    </lineage>
</organism>
<evidence type="ECO:0000313" key="2">
    <source>
        <dbReference type="EMBL" id="RXK12171.1"/>
    </source>
</evidence>
<dbReference type="Proteomes" id="UP000289718">
    <property type="component" value="Unassembled WGS sequence"/>
</dbReference>
<dbReference type="AlphaFoldDB" id="A0A4Q1AX78"/>
<sequence length="308" mass="35433">MKLVSNKKSKTLFLSSSSKFLNIEEKVNIIISPEFYWIRKFEIPVKTEKQAKLILPTLFEDIIEEDSSELVYQVKKIEENLYLGFAFDNGKIFEAIKKSGINVSNIDSLYFAQIECKDISSFSSANQNFIYTQDNILVKLPSNLPVDNSPIDNKLDKIDLSSFKVNIKLYNSAILNSKNLSFIYTFFILLALVNFIKYFSYKLETNNIEENLEKISKASSLPSSKIQTNAIINKYKSTIEFENKKREIISYFVSNSSLGLNFFEMDNNSLSFYFNAKNKTKIESYIKKKYKISSSKVVSNNLIVSISI</sequence>
<proteinExistence type="predicted"/>
<evidence type="ECO:0000313" key="3">
    <source>
        <dbReference type="Proteomes" id="UP000289718"/>
    </source>
</evidence>
<dbReference type="EMBL" id="NXIE01000004">
    <property type="protein sequence ID" value="RXK12171.1"/>
    <property type="molecule type" value="Genomic_DNA"/>
</dbReference>
<comment type="caution">
    <text evidence="2">The sequence shown here is derived from an EMBL/GenBank/DDBJ whole genome shotgun (WGS) entry which is preliminary data.</text>
</comment>
<dbReference type="RefSeq" id="WP_129062036.1">
    <property type="nucleotide sequence ID" value="NZ_NXIE01000004.1"/>
</dbReference>
<accession>A0A4Q1AX78</accession>
<keyword evidence="3" id="KW-1185">Reference proteome</keyword>
<name>A0A4Q1AX78_9BACT</name>